<dbReference type="Gene3D" id="3.90.1200.10">
    <property type="match status" value="1"/>
</dbReference>
<feature type="region of interest" description="Disordered" evidence="2">
    <location>
        <begin position="149"/>
        <end position="173"/>
    </location>
</feature>
<organism evidence="3">
    <name type="scientific">Chlamydomonas asymmetrica</name>
    <dbReference type="NCBI Taxonomy" id="51683"/>
    <lineage>
        <taxon>Eukaryota</taxon>
        <taxon>Viridiplantae</taxon>
        <taxon>Chlorophyta</taxon>
        <taxon>core chlorophytes</taxon>
        <taxon>Chlorophyceae</taxon>
        <taxon>CS clade</taxon>
        <taxon>Chlamydomonadales</taxon>
        <taxon>Chlamydomonadaceae</taxon>
        <taxon>Chlamydomonas</taxon>
    </lineage>
</organism>
<dbReference type="EMBL" id="LC068980">
    <property type="protein sequence ID" value="BAU37041.1"/>
    <property type="molecule type" value="Genomic_DNA"/>
</dbReference>
<protein>
    <submittedName>
        <fullName evidence="3">Choline kinase</fullName>
    </submittedName>
</protein>
<evidence type="ECO:0000256" key="1">
    <source>
        <dbReference type="ARBA" id="ARBA00038211"/>
    </source>
</evidence>
<accession>A0A125SQH2</accession>
<feature type="compositionally biased region" description="Polar residues" evidence="2">
    <location>
        <begin position="149"/>
        <end position="159"/>
    </location>
</feature>
<dbReference type="InterPro" id="IPR011009">
    <property type="entry name" value="Kinase-like_dom_sf"/>
</dbReference>
<evidence type="ECO:0000313" key="3">
    <source>
        <dbReference type="EMBL" id="BAU37041.1"/>
    </source>
</evidence>
<evidence type="ECO:0000256" key="2">
    <source>
        <dbReference type="SAM" id="MobiDB-lite"/>
    </source>
</evidence>
<comment type="similarity">
    <text evidence="1">Belongs to the choline/ethanolamine kinase family.</text>
</comment>
<keyword evidence="3" id="KW-0808">Transferase</keyword>
<dbReference type="Pfam" id="PF01633">
    <property type="entry name" value="Choline_kinase"/>
    <property type="match status" value="2"/>
</dbReference>
<name>A0A125SQH2_9CHLO</name>
<reference evidence="3" key="1">
    <citation type="submission" date="2015-07" db="EMBL/GenBank/DDBJ databases">
        <title>Phosphatidylcholine synthesis in Chlamydomonas.</title>
        <authorList>
            <person name="Hirashima T."/>
            <person name="Sato N."/>
        </authorList>
    </citation>
    <scope>NUCLEOTIDE SEQUENCE</scope>
    <source>
        <strain evidence="3">NIES-2207</strain>
    </source>
</reference>
<dbReference type="PANTHER" id="PTHR22603:SF93">
    <property type="entry name" value="RE24176P"/>
    <property type="match status" value="1"/>
</dbReference>
<dbReference type="GO" id="GO:0004103">
    <property type="term" value="F:choline kinase activity"/>
    <property type="evidence" value="ECO:0007669"/>
    <property type="project" value="TreeGrafter"/>
</dbReference>
<dbReference type="Gene3D" id="3.30.200.20">
    <property type="entry name" value="Phosphorylase Kinase, domain 1"/>
    <property type="match status" value="1"/>
</dbReference>
<gene>
    <name evidence="3" type="primary">CKI</name>
</gene>
<dbReference type="GO" id="GO:0006646">
    <property type="term" value="P:phosphatidylethanolamine biosynthetic process"/>
    <property type="evidence" value="ECO:0007669"/>
    <property type="project" value="TreeGrafter"/>
</dbReference>
<dbReference type="PANTHER" id="PTHR22603">
    <property type="entry name" value="CHOLINE/ETHANOALAMINE KINASE"/>
    <property type="match status" value="1"/>
</dbReference>
<proteinExistence type="inferred from homology"/>
<keyword evidence="3" id="KW-0418">Kinase</keyword>
<dbReference type="AlphaFoldDB" id="A0A125SQH2"/>
<dbReference type="GO" id="GO:0005737">
    <property type="term" value="C:cytoplasm"/>
    <property type="evidence" value="ECO:0007669"/>
    <property type="project" value="TreeGrafter"/>
</dbReference>
<dbReference type="GO" id="GO:0004305">
    <property type="term" value="F:ethanolamine kinase activity"/>
    <property type="evidence" value="ECO:0007669"/>
    <property type="project" value="TreeGrafter"/>
</dbReference>
<dbReference type="SUPFAM" id="SSF56112">
    <property type="entry name" value="Protein kinase-like (PK-like)"/>
    <property type="match status" value="1"/>
</dbReference>
<sequence>MLMRLPMVTARTPLSSMLATQAVDFTAERISGAMTNCVFRCQVGQHPLVIVRVQGSDDGIVDRSAELAASTQAAECGAGPQLLAVFANGRVEQCLSEYQTATSADIRDPQTSRGIATALAQFHATMVRGVSCGSHGAVPEPSLLLHTVSSSSRPTNTTIDIHEPRSGSSSHTEASAPAVRLIDYDYVSPACVAFDIANHFCEWAADYHSSTTPPHRLDFARFPSVQQQRAFVLQYLTSLLRYHGLLPPVPPSPPHSSVVVPGVTGMLAAADPVELSEAQPPGAEATPEWMQVAVEALREASLAYTALSHLHWGVWGVLSHHASHIAGFDYLAYAQQRLDQYRHAVAALRAVARGCN</sequence>